<dbReference type="Proteomes" id="UP001214017">
    <property type="component" value="Unassembled WGS sequence"/>
</dbReference>
<reference evidence="1" key="1">
    <citation type="submission" date="2022-10" db="EMBL/GenBank/DDBJ databases">
        <title>Human gut microbiome strain richness.</title>
        <authorList>
            <person name="Chen-Liaw A."/>
        </authorList>
    </citation>
    <scope>NUCLEOTIDE SEQUENCE</scope>
    <source>
        <strain evidence="1">F7_m1001271B151109d0_201107</strain>
    </source>
</reference>
<evidence type="ECO:0000313" key="2">
    <source>
        <dbReference type="Proteomes" id="UP001214017"/>
    </source>
</evidence>
<gene>
    <name evidence="1" type="ORF">PO240_16290</name>
</gene>
<name>A0AAP3SRQ2_BACOV</name>
<sequence>MNDSKLNFKRKDLYRMKGLIVKYKDKVCKASVPLGGALLTADVTWHSGAYWSVGGLKMPEEVHFIWNSGMLEVGDVIEVEVAEFDEASMPVADEKHSSLMKKMSERVEDYSKDLEFYYRLKKVLEDENLI</sequence>
<dbReference type="AlphaFoldDB" id="A0AAP3SRQ2"/>
<comment type="caution">
    <text evidence="1">The sequence shown here is derived from an EMBL/GenBank/DDBJ whole genome shotgun (WGS) entry which is preliminary data.</text>
</comment>
<organism evidence="1 2">
    <name type="scientific">Bacteroides ovatus</name>
    <dbReference type="NCBI Taxonomy" id="28116"/>
    <lineage>
        <taxon>Bacteria</taxon>
        <taxon>Pseudomonadati</taxon>
        <taxon>Bacteroidota</taxon>
        <taxon>Bacteroidia</taxon>
        <taxon>Bacteroidales</taxon>
        <taxon>Bacteroidaceae</taxon>
        <taxon>Bacteroides</taxon>
    </lineage>
</organism>
<dbReference type="RefSeq" id="WP_229070480.1">
    <property type="nucleotide sequence ID" value="NZ_BAABYJ010000002.1"/>
</dbReference>
<evidence type="ECO:0000313" key="1">
    <source>
        <dbReference type="EMBL" id="MDC2409435.1"/>
    </source>
</evidence>
<accession>A0AAP3SRQ2</accession>
<proteinExistence type="predicted"/>
<protein>
    <submittedName>
        <fullName evidence="1">Uncharacterized protein</fullName>
    </submittedName>
</protein>
<dbReference type="EMBL" id="JAQNWR010000011">
    <property type="protein sequence ID" value="MDC2409435.1"/>
    <property type="molecule type" value="Genomic_DNA"/>
</dbReference>